<keyword evidence="3" id="KW-0812">Transmembrane</keyword>
<dbReference type="GO" id="GO:0016491">
    <property type="term" value="F:oxidoreductase activity"/>
    <property type="evidence" value="ECO:0007669"/>
    <property type="project" value="UniProtKB-KW"/>
</dbReference>
<name>A0ABD6EPV0_9BILA</name>
<evidence type="ECO:0000256" key="3">
    <source>
        <dbReference type="SAM" id="Phobius"/>
    </source>
</evidence>
<feature type="transmembrane region" description="Helical" evidence="3">
    <location>
        <begin position="12"/>
        <end position="33"/>
    </location>
</feature>
<dbReference type="SUPFAM" id="SSF51735">
    <property type="entry name" value="NAD(P)-binding Rossmann-fold domains"/>
    <property type="match status" value="1"/>
</dbReference>
<comment type="similarity">
    <text evidence="1">Belongs to the short-chain dehydrogenases/reductases (SDR) family.</text>
</comment>
<keyword evidence="3" id="KW-0472">Membrane</keyword>
<dbReference type="PANTHER" id="PTHR24322:SF736">
    <property type="entry name" value="RETINOL DEHYDROGENASE 10"/>
    <property type="match status" value="1"/>
</dbReference>
<dbReference type="PANTHER" id="PTHR24322">
    <property type="entry name" value="PKSB"/>
    <property type="match status" value="1"/>
</dbReference>
<gene>
    <name evidence="4" type="ORF">AB6A40_008692</name>
</gene>
<keyword evidence="3" id="KW-1133">Transmembrane helix</keyword>
<evidence type="ECO:0000256" key="2">
    <source>
        <dbReference type="ARBA" id="ARBA00023002"/>
    </source>
</evidence>
<evidence type="ECO:0000313" key="4">
    <source>
        <dbReference type="EMBL" id="MFH4981983.1"/>
    </source>
</evidence>
<dbReference type="InterPro" id="IPR036291">
    <property type="entry name" value="NAD(P)-bd_dom_sf"/>
</dbReference>
<protein>
    <submittedName>
        <fullName evidence="4">Uncharacterized protein</fullName>
    </submittedName>
</protein>
<sequence>MSKIPIGERLCSIFGLLLHVIFVAIPLDLWRWMNPVKKSVRKQTVVITGGGSGIGKAVAERLAIDHGAHLAILDINEV</sequence>
<dbReference type="EMBL" id="JBGFUD010008260">
    <property type="protein sequence ID" value="MFH4981983.1"/>
    <property type="molecule type" value="Genomic_DNA"/>
</dbReference>
<proteinExistence type="inferred from homology"/>
<comment type="caution">
    <text evidence="4">The sequence shown here is derived from an EMBL/GenBank/DDBJ whole genome shotgun (WGS) entry which is preliminary data.</text>
</comment>
<evidence type="ECO:0000313" key="5">
    <source>
        <dbReference type="Proteomes" id="UP001608902"/>
    </source>
</evidence>
<evidence type="ECO:0000256" key="1">
    <source>
        <dbReference type="ARBA" id="ARBA00006484"/>
    </source>
</evidence>
<dbReference type="AlphaFoldDB" id="A0ABD6EPV0"/>
<dbReference type="Gene3D" id="3.40.50.720">
    <property type="entry name" value="NAD(P)-binding Rossmann-like Domain"/>
    <property type="match status" value="1"/>
</dbReference>
<accession>A0ABD6EPV0</accession>
<keyword evidence="5" id="KW-1185">Reference proteome</keyword>
<organism evidence="4 5">
    <name type="scientific">Gnathostoma spinigerum</name>
    <dbReference type="NCBI Taxonomy" id="75299"/>
    <lineage>
        <taxon>Eukaryota</taxon>
        <taxon>Metazoa</taxon>
        <taxon>Ecdysozoa</taxon>
        <taxon>Nematoda</taxon>
        <taxon>Chromadorea</taxon>
        <taxon>Rhabditida</taxon>
        <taxon>Spirurina</taxon>
        <taxon>Gnathostomatomorpha</taxon>
        <taxon>Gnathostomatoidea</taxon>
        <taxon>Gnathostomatidae</taxon>
        <taxon>Gnathostoma</taxon>
    </lineage>
</organism>
<keyword evidence="2" id="KW-0560">Oxidoreductase</keyword>
<dbReference type="Proteomes" id="UP001608902">
    <property type="component" value="Unassembled WGS sequence"/>
</dbReference>
<reference evidence="4 5" key="1">
    <citation type="submission" date="2024-08" db="EMBL/GenBank/DDBJ databases">
        <title>Gnathostoma spinigerum genome.</title>
        <authorList>
            <person name="Gonzalez-Bertolin B."/>
            <person name="Monzon S."/>
            <person name="Zaballos A."/>
            <person name="Jimenez P."/>
            <person name="Dekumyoy P."/>
            <person name="Varona S."/>
            <person name="Cuesta I."/>
            <person name="Sumanam S."/>
            <person name="Adisakwattana P."/>
            <person name="Gasser R.B."/>
            <person name="Hernandez-Gonzalez A."/>
            <person name="Young N.D."/>
            <person name="Perteguer M.J."/>
        </authorList>
    </citation>
    <scope>NUCLEOTIDE SEQUENCE [LARGE SCALE GENOMIC DNA]</scope>
    <source>
        <strain evidence="4">AL3</strain>
        <tissue evidence="4">Liver</tissue>
    </source>
</reference>